<keyword evidence="7" id="KW-0804">Transcription</keyword>
<feature type="region of interest" description="Disordered" evidence="11">
    <location>
        <begin position="512"/>
        <end position="597"/>
    </location>
</feature>
<name>A0ABR1BZQ7_NECAM</name>
<keyword evidence="5" id="KW-0862">Zinc</keyword>
<comment type="similarity">
    <text evidence="9">Belongs to the sal C2H2-type zinc-finger protein family.</text>
</comment>
<dbReference type="EMBL" id="JAVFWL010000001">
    <property type="protein sequence ID" value="KAK6731809.1"/>
    <property type="molecule type" value="Genomic_DNA"/>
</dbReference>
<feature type="domain" description="C2H2-type" evidence="12">
    <location>
        <begin position="155"/>
        <end position="182"/>
    </location>
</feature>
<feature type="domain" description="C2H2-type" evidence="12">
    <location>
        <begin position="409"/>
        <end position="432"/>
    </location>
</feature>
<gene>
    <name evidence="13" type="primary">Necator_chrI.g4085</name>
    <name evidence="13" type="ORF">RB195_007956</name>
</gene>
<evidence type="ECO:0000256" key="4">
    <source>
        <dbReference type="ARBA" id="ARBA00022771"/>
    </source>
</evidence>
<protein>
    <recommendedName>
        <fullName evidence="12">C2H2-type domain-containing protein</fullName>
    </recommendedName>
</protein>
<dbReference type="InterPro" id="IPR036236">
    <property type="entry name" value="Znf_C2H2_sf"/>
</dbReference>
<keyword evidence="2" id="KW-0479">Metal-binding</keyword>
<evidence type="ECO:0000256" key="9">
    <source>
        <dbReference type="ARBA" id="ARBA00038474"/>
    </source>
</evidence>
<dbReference type="PANTHER" id="PTHR23233:SF84">
    <property type="entry name" value="FI23031P1"/>
    <property type="match status" value="1"/>
</dbReference>
<dbReference type="PROSITE" id="PS00028">
    <property type="entry name" value="ZINC_FINGER_C2H2_1"/>
    <property type="match status" value="7"/>
</dbReference>
<evidence type="ECO:0000256" key="10">
    <source>
        <dbReference type="PROSITE-ProRule" id="PRU00042"/>
    </source>
</evidence>
<dbReference type="InterPro" id="IPR051565">
    <property type="entry name" value="Sal_C2H2-zinc-finger"/>
</dbReference>
<evidence type="ECO:0000313" key="14">
    <source>
        <dbReference type="Proteomes" id="UP001303046"/>
    </source>
</evidence>
<dbReference type="SMART" id="SM00355">
    <property type="entry name" value="ZnF_C2H2"/>
    <property type="match status" value="8"/>
</dbReference>
<feature type="domain" description="C2H2-type" evidence="12">
    <location>
        <begin position="624"/>
        <end position="651"/>
    </location>
</feature>
<keyword evidence="4 10" id="KW-0863">Zinc-finger</keyword>
<dbReference type="Pfam" id="PF12874">
    <property type="entry name" value="zf-met"/>
    <property type="match status" value="1"/>
</dbReference>
<dbReference type="SUPFAM" id="SSF57667">
    <property type="entry name" value="beta-beta-alpha zinc fingers"/>
    <property type="match status" value="3"/>
</dbReference>
<dbReference type="Proteomes" id="UP001303046">
    <property type="component" value="Unassembled WGS sequence"/>
</dbReference>
<reference evidence="13 14" key="1">
    <citation type="submission" date="2023-08" db="EMBL/GenBank/DDBJ databases">
        <title>A Necator americanus chromosomal reference genome.</title>
        <authorList>
            <person name="Ilik V."/>
            <person name="Petrzelkova K.J."/>
            <person name="Pardy F."/>
            <person name="Fuh T."/>
            <person name="Niatou-Singa F.S."/>
            <person name="Gouil Q."/>
            <person name="Baker L."/>
            <person name="Ritchie M.E."/>
            <person name="Jex A.R."/>
            <person name="Gazzola D."/>
            <person name="Li H."/>
            <person name="Toshio Fujiwara R."/>
            <person name="Zhan B."/>
            <person name="Aroian R.V."/>
            <person name="Pafco B."/>
            <person name="Schwarz E.M."/>
        </authorList>
    </citation>
    <scope>NUCLEOTIDE SEQUENCE [LARGE SCALE GENOMIC DNA]</scope>
    <source>
        <strain evidence="13 14">Aroian</strain>
        <tissue evidence="13">Whole animal</tissue>
    </source>
</reference>
<accession>A0ABR1BZQ7</accession>
<feature type="compositionally biased region" description="Low complexity" evidence="11">
    <location>
        <begin position="180"/>
        <end position="195"/>
    </location>
</feature>
<dbReference type="InterPro" id="IPR013087">
    <property type="entry name" value="Znf_C2H2_type"/>
</dbReference>
<evidence type="ECO:0000256" key="2">
    <source>
        <dbReference type="ARBA" id="ARBA00022723"/>
    </source>
</evidence>
<keyword evidence="8" id="KW-0539">Nucleus</keyword>
<feature type="domain" description="C2H2-type" evidence="12">
    <location>
        <begin position="321"/>
        <end position="348"/>
    </location>
</feature>
<feature type="compositionally biased region" description="Low complexity" evidence="11">
    <location>
        <begin position="529"/>
        <end position="545"/>
    </location>
</feature>
<organism evidence="13 14">
    <name type="scientific">Necator americanus</name>
    <name type="common">Human hookworm</name>
    <dbReference type="NCBI Taxonomy" id="51031"/>
    <lineage>
        <taxon>Eukaryota</taxon>
        <taxon>Metazoa</taxon>
        <taxon>Ecdysozoa</taxon>
        <taxon>Nematoda</taxon>
        <taxon>Chromadorea</taxon>
        <taxon>Rhabditida</taxon>
        <taxon>Rhabditina</taxon>
        <taxon>Rhabditomorpha</taxon>
        <taxon>Strongyloidea</taxon>
        <taxon>Ancylostomatidae</taxon>
        <taxon>Bunostominae</taxon>
        <taxon>Necator</taxon>
    </lineage>
</organism>
<feature type="region of interest" description="Disordered" evidence="11">
    <location>
        <begin position="173"/>
        <end position="205"/>
    </location>
</feature>
<proteinExistence type="inferred from homology"/>
<keyword evidence="3" id="KW-0677">Repeat</keyword>
<feature type="domain" description="C2H2-type" evidence="12">
    <location>
        <begin position="124"/>
        <end position="154"/>
    </location>
</feature>
<dbReference type="Gene3D" id="3.30.160.60">
    <property type="entry name" value="Classic Zinc Finger"/>
    <property type="match status" value="5"/>
</dbReference>
<comment type="caution">
    <text evidence="13">The sequence shown here is derived from an EMBL/GenBank/DDBJ whole genome shotgun (WGS) entry which is preliminary data.</text>
</comment>
<comment type="subcellular location">
    <subcellularLocation>
        <location evidence="1">Nucleus</location>
    </subcellularLocation>
</comment>
<evidence type="ECO:0000256" key="1">
    <source>
        <dbReference type="ARBA" id="ARBA00004123"/>
    </source>
</evidence>
<dbReference type="PROSITE" id="PS50157">
    <property type="entry name" value="ZINC_FINGER_C2H2_2"/>
    <property type="match status" value="7"/>
</dbReference>
<evidence type="ECO:0000256" key="11">
    <source>
        <dbReference type="SAM" id="MobiDB-lite"/>
    </source>
</evidence>
<dbReference type="Pfam" id="PF00096">
    <property type="entry name" value="zf-C2H2"/>
    <property type="match status" value="4"/>
</dbReference>
<dbReference type="PANTHER" id="PTHR23233">
    <property type="entry name" value="SAL-LIKE PROTEIN"/>
    <property type="match status" value="1"/>
</dbReference>
<keyword evidence="14" id="KW-1185">Reference proteome</keyword>
<feature type="region of interest" description="Disordered" evidence="11">
    <location>
        <begin position="438"/>
        <end position="458"/>
    </location>
</feature>
<evidence type="ECO:0000256" key="3">
    <source>
        <dbReference type="ARBA" id="ARBA00022737"/>
    </source>
</evidence>
<evidence type="ECO:0000256" key="5">
    <source>
        <dbReference type="ARBA" id="ARBA00022833"/>
    </source>
</evidence>
<sequence>MASTLGLVSRRKQAKPQRHQDLPKGAPLPTTMDEIDDTQMMDACPIDLSTKKFDQALFGEQRTRLLESLASLTTPQNILSLCAQLAANRDTPRSAPLEASTTTTTTISAPLETTSASAVTVISLECAATGCDLKFSSRGALLWHIMEKHSNEKLLRCSQCGMRFGDRDQIREHDCSTSIPRPSSAGCSRSSAASPDADRGSVPAVAGPSFTLVEKTRTPPPPPAIFGQFFPQRPPTFLNSTAPTGLFPLSVPPHFPMQTPPPPPPFFMRSPFEPRPDIFGARHEMGNEDDWEALMEISTSDEAEKIRALVGDKAMPTTDPNQCILCRRVLSCKSALQMHYRTHTGERPFKCKICQRAFTTKGNLKTHMGVHRAKHSFRGVPIGLGGPIGNPMGAPLGMNGFPPGLQPTQQCPICQKRFITSAQLQNHISEHTQALTGRHLQPPSASTPKLIPQARPSPFGPPFPPLFPFFNPGIPTDAPAPFNLAQLLGNQLETTKKDEEVKQEIKEELRQEEGLKLSTGPMTLELPKVEVPSLSPSGSSEASASTEQNHEHTDGSSMSRSGESDADDRKTHLQQEAPTITAMERPAAPSTPGRQVDNPLEAMQKMWAETEPPPPRQLPVLSKHQCAVCFKHFSSSSALQIHMRTHTGDKPFKCEMCGRAFTTRGNLKVHMGTHMWQQSPSRRGRRIFDAGMSGEEGGGPRPMSLPATRALPMPPPLGLFAPGSVPNMEMMMMLWRTVCSVCQKVCASPSELEQHLKDHLNGSLSFRDSTTPQTISSD</sequence>
<evidence type="ECO:0000259" key="12">
    <source>
        <dbReference type="PROSITE" id="PS50157"/>
    </source>
</evidence>
<evidence type="ECO:0000256" key="7">
    <source>
        <dbReference type="ARBA" id="ARBA00023163"/>
    </source>
</evidence>
<evidence type="ECO:0000256" key="6">
    <source>
        <dbReference type="ARBA" id="ARBA00023015"/>
    </source>
</evidence>
<feature type="domain" description="C2H2-type" evidence="12">
    <location>
        <begin position="652"/>
        <end position="679"/>
    </location>
</feature>
<feature type="region of interest" description="Disordered" evidence="11">
    <location>
        <begin position="1"/>
        <end position="30"/>
    </location>
</feature>
<keyword evidence="6" id="KW-0805">Transcription regulation</keyword>
<feature type="domain" description="C2H2-type" evidence="12">
    <location>
        <begin position="349"/>
        <end position="376"/>
    </location>
</feature>
<evidence type="ECO:0000256" key="8">
    <source>
        <dbReference type="ARBA" id="ARBA00023242"/>
    </source>
</evidence>
<evidence type="ECO:0000313" key="13">
    <source>
        <dbReference type="EMBL" id="KAK6731809.1"/>
    </source>
</evidence>